<dbReference type="GO" id="GO:0043596">
    <property type="term" value="C:nuclear replication fork"/>
    <property type="evidence" value="ECO:0007669"/>
    <property type="project" value="EnsemblFungi"/>
</dbReference>
<reference evidence="10 11" key="1">
    <citation type="journal article" date="2013" name="BMC Genomics">
        <title>Genomics-driven discovery of the pneumocandin biosynthetic gene cluster in the fungus Glarea lozoyensis.</title>
        <authorList>
            <person name="Chen L."/>
            <person name="Yue Q."/>
            <person name="Zhang X."/>
            <person name="Xiang M."/>
            <person name="Wang C."/>
            <person name="Li S."/>
            <person name="Che Y."/>
            <person name="Ortiz-Lopez F.J."/>
            <person name="Bills G.F."/>
            <person name="Liu X."/>
            <person name="An Z."/>
        </authorList>
    </citation>
    <scope>NUCLEOTIDE SEQUENCE [LARGE SCALE GENOMIC DNA]</scope>
    <source>
        <strain evidence="11">ATCC 20868 / MF5171</strain>
    </source>
</reference>
<proteinExistence type="predicted"/>
<accession>S3DYR2</accession>
<feature type="region of interest" description="Disordered" evidence="6">
    <location>
        <begin position="1"/>
        <end position="22"/>
    </location>
</feature>
<evidence type="ECO:0000259" key="8">
    <source>
        <dbReference type="Pfam" id="PF20946"/>
    </source>
</evidence>
<dbReference type="InterPro" id="IPR036322">
    <property type="entry name" value="WD40_repeat_dom_sf"/>
</dbReference>
<evidence type="ECO:0000256" key="5">
    <source>
        <dbReference type="PROSITE-ProRule" id="PRU00221"/>
    </source>
</evidence>
<dbReference type="HOGENOM" id="CLU_004219_2_1_1"/>
<keyword evidence="11" id="KW-1185">Reference proteome</keyword>
<evidence type="ECO:0000313" key="11">
    <source>
        <dbReference type="Proteomes" id="UP000016922"/>
    </source>
</evidence>
<dbReference type="InterPro" id="IPR001680">
    <property type="entry name" value="WD40_rpt"/>
</dbReference>
<evidence type="ECO:0000256" key="1">
    <source>
        <dbReference type="ARBA" id="ARBA00004123"/>
    </source>
</evidence>
<feature type="region of interest" description="Disordered" evidence="6">
    <location>
        <begin position="334"/>
        <end position="361"/>
    </location>
</feature>
<dbReference type="GO" id="GO:0006281">
    <property type="term" value="P:DNA repair"/>
    <property type="evidence" value="ECO:0007669"/>
    <property type="project" value="TreeGrafter"/>
</dbReference>
<dbReference type="OMA" id="RYAHTNG"/>
<dbReference type="InterPro" id="IPR022100">
    <property type="entry name" value="WDHD1/CFT4_beta-prop_2nd"/>
</dbReference>
<dbReference type="AlphaFoldDB" id="S3DYR2"/>
<dbReference type="GO" id="GO:0006335">
    <property type="term" value="P:DNA replication-dependent chromatin assembly"/>
    <property type="evidence" value="ECO:0007669"/>
    <property type="project" value="EnsemblFungi"/>
</dbReference>
<dbReference type="Pfam" id="PF24817">
    <property type="entry name" value="WD40_WDHD1_1st"/>
    <property type="match status" value="1"/>
</dbReference>
<evidence type="ECO:0000256" key="2">
    <source>
        <dbReference type="ARBA" id="ARBA00022574"/>
    </source>
</evidence>
<dbReference type="InterPro" id="IPR048591">
    <property type="entry name" value="WDHD1/CFT4_hel"/>
</dbReference>
<feature type="domain" description="WDHD1 first WD40" evidence="9">
    <location>
        <begin position="12"/>
        <end position="297"/>
    </location>
</feature>
<name>S3DYR2_GLAL2</name>
<dbReference type="RefSeq" id="XP_008081222.1">
    <property type="nucleotide sequence ID" value="XM_008083031.1"/>
</dbReference>
<dbReference type="Proteomes" id="UP000016922">
    <property type="component" value="Unassembled WGS sequence"/>
</dbReference>
<feature type="repeat" description="WD" evidence="5">
    <location>
        <begin position="230"/>
        <end position="270"/>
    </location>
</feature>
<dbReference type="SUPFAM" id="SSF50978">
    <property type="entry name" value="WD40 repeat-like"/>
    <property type="match status" value="1"/>
</dbReference>
<dbReference type="Pfam" id="PF20946">
    <property type="entry name" value="Ctf4_C"/>
    <property type="match status" value="1"/>
</dbReference>
<dbReference type="GO" id="GO:0005654">
    <property type="term" value="C:nucleoplasm"/>
    <property type="evidence" value="ECO:0007669"/>
    <property type="project" value="EnsemblFungi"/>
</dbReference>
<dbReference type="GO" id="GO:0000792">
    <property type="term" value="C:heterochromatin"/>
    <property type="evidence" value="ECO:0007669"/>
    <property type="project" value="EnsemblFungi"/>
</dbReference>
<dbReference type="InterPro" id="IPR015943">
    <property type="entry name" value="WD40/YVTN_repeat-like_dom_sf"/>
</dbReference>
<evidence type="ECO:0000313" key="10">
    <source>
        <dbReference type="EMBL" id="EPE31493.1"/>
    </source>
</evidence>
<dbReference type="eggNOG" id="KOG1274">
    <property type="taxonomic scope" value="Eukaryota"/>
</dbReference>
<comment type="subcellular location">
    <subcellularLocation>
        <location evidence="1">Nucleus</location>
    </subcellularLocation>
</comment>
<protein>
    <submittedName>
        <fullName evidence="10">WD40 repeat-like protein</fullName>
    </submittedName>
</protein>
<keyword evidence="2 5" id="KW-0853">WD repeat</keyword>
<feature type="domain" description="WDHD1/CFT4 helical bundle" evidence="8">
    <location>
        <begin position="725"/>
        <end position="826"/>
    </location>
</feature>
<keyword evidence="4" id="KW-0539">Nucleus</keyword>
<evidence type="ECO:0000256" key="3">
    <source>
        <dbReference type="ARBA" id="ARBA00022737"/>
    </source>
</evidence>
<keyword evidence="3" id="KW-0677">Repeat</keyword>
<dbReference type="GeneID" id="19471290"/>
<organism evidence="10 11">
    <name type="scientific">Glarea lozoyensis (strain ATCC 20868 / MF5171)</name>
    <dbReference type="NCBI Taxonomy" id="1116229"/>
    <lineage>
        <taxon>Eukaryota</taxon>
        <taxon>Fungi</taxon>
        <taxon>Dikarya</taxon>
        <taxon>Ascomycota</taxon>
        <taxon>Pezizomycotina</taxon>
        <taxon>Leotiomycetes</taxon>
        <taxon>Helotiales</taxon>
        <taxon>Helotiaceae</taxon>
        <taxon>Glarea</taxon>
    </lineage>
</organism>
<dbReference type="GO" id="GO:0003682">
    <property type="term" value="F:chromatin binding"/>
    <property type="evidence" value="ECO:0007669"/>
    <property type="project" value="TreeGrafter"/>
</dbReference>
<evidence type="ECO:0000256" key="4">
    <source>
        <dbReference type="ARBA" id="ARBA00023242"/>
    </source>
</evidence>
<dbReference type="PANTHER" id="PTHR19932">
    <property type="entry name" value="WD REPEAT AND HMG-BOX DNA BINDING PROTEIN"/>
    <property type="match status" value="1"/>
</dbReference>
<dbReference type="Gene3D" id="2.130.10.10">
    <property type="entry name" value="YVTN repeat-like/Quinoprotein amine dehydrogenase"/>
    <property type="match status" value="2"/>
</dbReference>
<dbReference type="InterPro" id="IPR057646">
    <property type="entry name" value="WD40_WDHD1_1st"/>
</dbReference>
<dbReference type="PROSITE" id="PS50082">
    <property type="entry name" value="WD_REPEATS_2"/>
    <property type="match status" value="1"/>
</dbReference>
<gene>
    <name evidence="10" type="ORF">GLAREA_12249</name>
</gene>
<evidence type="ECO:0000259" key="7">
    <source>
        <dbReference type="Pfam" id="PF12341"/>
    </source>
</evidence>
<evidence type="ECO:0000259" key="9">
    <source>
        <dbReference type="Pfam" id="PF24817"/>
    </source>
</evidence>
<dbReference type="KEGG" id="glz:GLAREA_12249"/>
<evidence type="ECO:0000256" key="6">
    <source>
        <dbReference type="SAM" id="MobiDB-lite"/>
    </source>
</evidence>
<dbReference type="Pfam" id="PF12341">
    <property type="entry name" value="Mcl1_mid"/>
    <property type="match status" value="1"/>
</dbReference>
<dbReference type="EMBL" id="KE145361">
    <property type="protein sequence ID" value="EPE31493.1"/>
    <property type="molecule type" value="Genomic_DNA"/>
</dbReference>
<feature type="domain" description="WDHD1/CFT4 second beta-propeller" evidence="7">
    <location>
        <begin position="417"/>
        <end position="706"/>
    </location>
</feature>
<dbReference type="SMART" id="SM00320">
    <property type="entry name" value="WD40"/>
    <property type="match status" value="7"/>
</dbReference>
<dbReference type="OrthoDB" id="427368at2759"/>
<dbReference type="STRING" id="1116229.S3DYR2"/>
<sequence length="834" mass="93045">MATTSQIRVRGRPAHTSGPTHCSYTPDGTKLVTVGSNNTARVYHTGSDGEPANVDEIMENNLAVSSTNQFFVAGAEDGTVSKYNFDTMTFDHYLVRSSLPVRDVCISPDGRWCAVASDELVVKIVKTSDINTVLFLREQLKPVKHLSFDPSGKHIALSCTDGKAYFYALINDEPELIRTIDGLIRTADTDSEVNTKIVWHPDGRAFAAATATRDIQVMSRGDWENQRSFANGHTSDITALAWSPNGALLLSAGKEGLVLWDSATQKSIATYDYPNIMDVSWHPQKNLVSFTNSEGQVYIYSDFVPADSTHLLKLPLQPAPFIHDPLSEVSANARRPAANGTKDVPHRGPRQRSPDNVSDILGSDIMGDEDDFVIDDDGAGYALGLNSNGKRPLGDLGAYSNPRTKRSAQAWEPQLHQPVQSGSTPWRGNRKYLCLNLIGFVWTVDQDTHNTVTVEFYDNEFHRDFHFTDNFQYDKACLNEFGTLFSCKTEPTTPATIFYRPHETWTARLDWRTELPAGEDVTAISLSDSFITVMTSANYVRVYTLFGIPYRIYRQKSSPTVSCASWRDYVLTLGNGPVGADGYTKLVYTIQNIKRDEICQSEDIVALPDGETIKSVFFSDAGDPCIYDTTGTLLTLLHWRTPNQAVWVPLLDTKLLSRLASGRKTESYFPVAVAENKFHCIILKGGDQYPYFPRPLLSEFSFEIPVCPPDKSEDEDPAEGDELKKHERNFVLNSVLHAQHQDLIEFTQSTSAQRSALQRMELEIDKTLLQMMALECREGEERGMRALEMVKLLRDRSGKMIEAAGKVADRYGRSVLSEKIREVGEEVLGGMDED</sequence>
<dbReference type="PANTHER" id="PTHR19932:SF10">
    <property type="entry name" value="WD REPEAT AND HMG-BOX DNA-BINDING PROTEIN 1"/>
    <property type="match status" value="1"/>
</dbReference>
<dbReference type="GO" id="GO:1903461">
    <property type="term" value="P:Okazaki fragment processing involved in mitotic DNA replication"/>
    <property type="evidence" value="ECO:0007669"/>
    <property type="project" value="EnsemblFungi"/>
</dbReference>